<dbReference type="Proteomes" id="UP000249758">
    <property type="component" value="Segment"/>
</dbReference>
<feature type="domain" description="AAA+ ATPase" evidence="2">
    <location>
        <begin position="52"/>
        <end position="227"/>
    </location>
</feature>
<dbReference type="InterPro" id="IPR051055">
    <property type="entry name" value="PIF1_helicase"/>
</dbReference>
<dbReference type="Gene3D" id="3.40.50.300">
    <property type="entry name" value="P-loop containing nucleotide triphosphate hydrolases"/>
    <property type="match status" value="1"/>
</dbReference>
<feature type="compositionally biased region" description="Gly residues" evidence="1">
    <location>
        <begin position="594"/>
        <end position="605"/>
    </location>
</feature>
<dbReference type="InterPro" id="IPR003593">
    <property type="entry name" value="AAA+_ATPase"/>
</dbReference>
<dbReference type="InterPro" id="IPR049163">
    <property type="entry name" value="Pif1-like_2B_dom"/>
</dbReference>
<protein>
    <submittedName>
        <fullName evidence="3">DNA helicase PIF1, ATP-dependent</fullName>
    </submittedName>
</protein>
<dbReference type="GO" id="GO:0003678">
    <property type="term" value="F:DNA helicase activity"/>
    <property type="evidence" value="ECO:0007669"/>
    <property type="project" value="InterPro"/>
</dbReference>
<keyword evidence="3" id="KW-0378">Hydrolase</keyword>
<dbReference type="GeneID" id="36841436"/>
<name>A0A2U7UET2_9VIRU</name>
<dbReference type="Pfam" id="PF05970">
    <property type="entry name" value="PIF1"/>
    <property type="match status" value="1"/>
</dbReference>
<keyword evidence="3" id="KW-0347">Helicase</keyword>
<gene>
    <name evidence="3" type="ORF">pmac_cds_293</name>
</gene>
<evidence type="ECO:0000259" key="2">
    <source>
        <dbReference type="SMART" id="SM00382"/>
    </source>
</evidence>
<feature type="compositionally biased region" description="Pro residues" evidence="1">
    <location>
        <begin position="527"/>
        <end position="537"/>
    </location>
</feature>
<keyword evidence="3" id="KW-0547">Nucleotide-binding</keyword>
<organism evidence="3">
    <name type="scientific">Pandoravirus macleodensis</name>
    <dbReference type="NCBI Taxonomy" id="2107707"/>
    <lineage>
        <taxon>Viruses</taxon>
        <taxon>Pandoravirus</taxon>
    </lineage>
</organism>
<dbReference type="Pfam" id="PF21530">
    <property type="entry name" value="Pif1_2B_dom"/>
    <property type="match status" value="1"/>
</dbReference>
<feature type="region of interest" description="Disordered" evidence="1">
    <location>
        <begin position="519"/>
        <end position="635"/>
    </location>
</feature>
<dbReference type="InterPro" id="IPR027417">
    <property type="entry name" value="P-loop_NTPase"/>
</dbReference>
<evidence type="ECO:0000256" key="1">
    <source>
        <dbReference type="SAM" id="MobiDB-lite"/>
    </source>
</evidence>
<keyword evidence="3" id="KW-0067">ATP-binding</keyword>
<reference evidence="3" key="1">
    <citation type="journal article" date="2018" name="Nat. Commun.">
        <title>Diversity and evolution of the emerging Pandoraviridae family.</title>
        <authorList>
            <person name="Legendre M."/>
            <person name="Fabre E."/>
            <person name="Poirot O."/>
            <person name="Jeudy S."/>
            <person name="Lartigue A."/>
            <person name="Alempic J.M."/>
            <person name="Beucher L."/>
            <person name="Philippe N."/>
            <person name="Bertaux L."/>
            <person name="Christo-Foroux E."/>
            <person name="Labadie K."/>
            <person name="Coute Y."/>
            <person name="Abergel C."/>
            <person name="Claverie J.M."/>
        </authorList>
    </citation>
    <scope>NUCLEOTIDE SEQUENCE [LARGE SCALE GENOMIC DNA]</scope>
    <source>
        <strain evidence="3">Macleodensis</strain>
    </source>
</reference>
<evidence type="ECO:0000313" key="3">
    <source>
        <dbReference type="EMBL" id="AVK76981.1"/>
    </source>
</evidence>
<dbReference type="SUPFAM" id="SSF52540">
    <property type="entry name" value="P-loop containing nucleoside triphosphate hydrolases"/>
    <property type="match status" value="2"/>
</dbReference>
<feature type="compositionally biased region" description="Low complexity" evidence="1">
    <location>
        <begin position="570"/>
        <end position="580"/>
    </location>
</feature>
<accession>A0A2U7UET2</accession>
<dbReference type="CDD" id="cd18809">
    <property type="entry name" value="SF1_C_RecD"/>
    <property type="match status" value="1"/>
</dbReference>
<dbReference type="EMBL" id="MG011691">
    <property type="protein sequence ID" value="AVK76981.1"/>
    <property type="molecule type" value="Genomic_DNA"/>
</dbReference>
<dbReference type="RefSeq" id="YP_009480977.1">
    <property type="nucleotide sequence ID" value="NC_037665.1"/>
</dbReference>
<proteinExistence type="predicted"/>
<sequence length="635" mass="67860">METSEATPQQQQQQESERQRGEDNVAALDPLSEFDSVRWSPEQAQAARLVEAGHNVFLSGSGGSGKSLLLRYMIARARARGRVVHVTGSTGMAAVNVGGRTLHSVLGCGLGDAPLPNLQADLANRPKVVARWRSMHMLVIDEVSMVDAEFMHKCDQLARWIRGRPNEAFGGIQVIFVGDFAQLPPVIDRQPPGAPERPQFCFELPLWVDRALDLRIVDLRTVFRQGGDLAAVLNRMRFGEHTADDEAVFAARVGVVLPATDGVEPTRLCALSDRVGAINAARLKAIPGAPEPFDCRITWRADEGVRMTPTVEAALKGHGDKMKQHASATPHIDLKAGSQVLLLANLDVESGLVNGARGVVRRFATAAEERARIDTLMASVDAMDDAEAANAVAHSAKVALRLAQEQPGDDPTKRFPVVAFACGVEARIVPHKWSVTDPGVGTVDYWQVPLLLAWAMTIHKCQGMSLDRAVISMAGIFDCGQAYVALSRIRSLDGLSLDDFDPRAVRVHPKVLHFYRNGFRPARSVPPTGPPLDPTLPKPSAAVGSSRGRGRGRGARGGRGNTRGRGAYRGGDNTTSSSSTMAPSKSQWSATAGAAGGDYGRGRPGATGQSTSFGAARAQRRDGGAPSASMINDAL</sequence>
<dbReference type="InterPro" id="IPR010285">
    <property type="entry name" value="DNA_helicase_pif1-like_DEAD"/>
</dbReference>
<dbReference type="GO" id="GO:0006281">
    <property type="term" value="P:DNA repair"/>
    <property type="evidence" value="ECO:0007669"/>
    <property type="project" value="InterPro"/>
</dbReference>
<dbReference type="PANTHER" id="PTHR47642">
    <property type="entry name" value="ATP-DEPENDENT DNA HELICASE"/>
    <property type="match status" value="1"/>
</dbReference>
<dbReference type="PANTHER" id="PTHR47642:SF7">
    <property type="entry name" value="ATP-DEPENDENT DNA HELICASE PIF1"/>
    <property type="match status" value="1"/>
</dbReference>
<dbReference type="GO" id="GO:0000723">
    <property type="term" value="P:telomere maintenance"/>
    <property type="evidence" value="ECO:0007669"/>
    <property type="project" value="InterPro"/>
</dbReference>
<dbReference type="SMART" id="SM00382">
    <property type="entry name" value="AAA"/>
    <property type="match status" value="1"/>
</dbReference>
<feature type="compositionally biased region" description="Gly residues" evidence="1">
    <location>
        <begin position="557"/>
        <end position="569"/>
    </location>
</feature>
<feature type="region of interest" description="Disordered" evidence="1">
    <location>
        <begin position="1"/>
        <end position="23"/>
    </location>
</feature>
<dbReference type="KEGG" id="vg:36841436"/>